<dbReference type="Proteomes" id="UP000236178">
    <property type="component" value="Unassembled WGS sequence"/>
</dbReference>
<reference evidence="2 3" key="1">
    <citation type="submission" date="2017-12" db="EMBL/GenBank/DDBJ databases">
        <title>Streptomyces populusis sp. nov., a novel endophytic actinobacterium isolated from stems of Populus adenopoda Maxim.</title>
        <authorList>
            <person name="Wang Z."/>
        </authorList>
    </citation>
    <scope>NUCLEOTIDE SEQUENCE [LARGE SCALE GENOMIC DNA]</scope>
    <source>
        <strain evidence="2 3">A249</strain>
    </source>
</reference>
<proteinExistence type="predicted"/>
<organism evidence="2 3">
    <name type="scientific">Streptomyces populi</name>
    <dbReference type="NCBI Taxonomy" id="2058924"/>
    <lineage>
        <taxon>Bacteria</taxon>
        <taxon>Bacillati</taxon>
        <taxon>Actinomycetota</taxon>
        <taxon>Actinomycetes</taxon>
        <taxon>Kitasatosporales</taxon>
        <taxon>Streptomycetaceae</taxon>
        <taxon>Streptomyces</taxon>
    </lineage>
</organism>
<evidence type="ECO:0000313" key="3">
    <source>
        <dbReference type="Proteomes" id="UP000236178"/>
    </source>
</evidence>
<sequence>MKESELIEIGAGIALMGIEQELQGSFGVVGLLGFLLLTIGLRAVNTTLAYAGALVLIMLTVQA</sequence>
<keyword evidence="1" id="KW-0812">Transmembrane</keyword>
<gene>
    <name evidence="2" type="ORF">CW362_27720</name>
</gene>
<protein>
    <submittedName>
        <fullName evidence="2">Uncharacterized protein</fullName>
    </submittedName>
</protein>
<keyword evidence="1" id="KW-1133">Transmembrane helix</keyword>
<feature type="transmembrane region" description="Helical" evidence="1">
    <location>
        <begin position="26"/>
        <end position="59"/>
    </location>
</feature>
<dbReference type="AlphaFoldDB" id="A0A2I0SIN3"/>
<evidence type="ECO:0000313" key="2">
    <source>
        <dbReference type="EMBL" id="PKT69788.1"/>
    </source>
</evidence>
<dbReference type="EMBL" id="PJOS01000065">
    <property type="protein sequence ID" value="PKT69788.1"/>
    <property type="molecule type" value="Genomic_DNA"/>
</dbReference>
<comment type="caution">
    <text evidence="2">The sequence shown here is derived from an EMBL/GenBank/DDBJ whole genome shotgun (WGS) entry which is preliminary data.</text>
</comment>
<accession>A0A2I0SIN3</accession>
<keyword evidence="1" id="KW-0472">Membrane</keyword>
<keyword evidence="3" id="KW-1185">Reference proteome</keyword>
<name>A0A2I0SIN3_9ACTN</name>
<evidence type="ECO:0000256" key="1">
    <source>
        <dbReference type="SAM" id="Phobius"/>
    </source>
</evidence>
<dbReference type="RefSeq" id="WP_103552317.1">
    <property type="nucleotide sequence ID" value="NZ_JBHJSK010000031.1"/>
</dbReference>